<dbReference type="Pfam" id="PF07460">
    <property type="entry name" value="NUMOD3"/>
    <property type="match status" value="1"/>
</dbReference>
<dbReference type="EMBL" id="JAVIJP010000026">
    <property type="protein sequence ID" value="KAL3636906.1"/>
    <property type="molecule type" value="Genomic_DNA"/>
</dbReference>
<dbReference type="Proteomes" id="UP001632038">
    <property type="component" value="Unassembled WGS sequence"/>
</dbReference>
<evidence type="ECO:0000256" key="1">
    <source>
        <dbReference type="SAM" id="MobiDB-lite"/>
    </source>
</evidence>
<dbReference type="InterPro" id="IPR003611">
    <property type="entry name" value="NUMOD3"/>
</dbReference>
<reference evidence="4" key="1">
    <citation type="journal article" date="2024" name="IScience">
        <title>Strigolactones Initiate the Formation of Haustorium-like Structures in Castilleja.</title>
        <authorList>
            <person name="Buerger M."/>
            <person name="Peterson D."/>
            <person name="Chory J."/>
        </authorList>
    </citation>
    <scope>NUCLEOTIDE SEQUENCE [LARGE SCALE GENOMIC DNA]</scope>
</reference>
<feature type="domain" description="Nuclease associated modular" evidence="2">
    <location>
        <begin position="170"/>
        <end position="196"/>
    </location>
</feature>
<comment type="caution">
    <text evidence="3">The sequence shown here is derived from an EMBL/GenBank/DDBJ whole genome shotgun (WGS) entry which is preliminary data.</text>
</comment>
<gene>
    <name evidence="3" type="ORF">CASFOL_019205</name>
</gene>
<evidence type="ECO:0000259" key="2">
    <source>
        <dbReference type="Pfam" id="PF07460"/>
    </source>
</evidence>
<dbReference type="PANTHER" id="PTHR34199">
    <property type="entry name" value="NUMOD3 MOTIF FAMILY PROTEIN, EXPRESSED"/>
    <property type="match status" value="1"/>
</dbReference>
<evidence type="ECO:0000313" key="4">
    <source>
        <dbReference type="Proteomes" id="UP001632038"/>
    </source>
</evidence>
<keyword evidence="4" id="KW-1185">Reference proteome</keyword>
<organism evidence="3 4">
    <name type="scientific">Castilleja foliolosa</name>
    <dbReference type="NCBI Taxonomy" id="1961234"/>
    <lineage>
        <taxon>Eukaryota</taxon>
        <taxon>Viridiplantae</taxon>
        <taxon>Streptophyta</taxon>
        <taxon>Embryophyta</taxon>
        <taxon>Tracheophyta</taxon>
        <taxon>Spermatophyta</taxon>
        <taxon>Magnoliopsida</taxon>
        <taxon>eudicotyledons</taxon>
        <taxon>Gunneridae</taxon>
        <taxon>Pentapetalae</taxon>
        <taxon>asterids</taxon>
        <taxon>lamiids</taxon>
        <taxon>Lamiales</taxon>
        <taxon>Orobanchaceae</taxon>
        <taxon>Pedicularideae</taxon>
        <taxon>Castillejinae</taxon>
        <taxon>Castilleja</taxon>
    </lineage>
</organism>
<proteinExistence type="predicted"/>
<dbReference type="AlphaFoldDB" id="A0ABD3D3Q2"/>
<evidence type="ECO:0000313" key="3">
    <source>
        <dbReference type="EMBL" id="KAL3636906.1"/>
    </source>
</evidence>
<accession>A0ABD3D3Q2</accession>
<sequence>MPGAYQLQFANPHLKHYLRCSPVHSVNKGILVTWIILKFECPYVITFSDDSPFQSGTAWFERKLSASRLPINPMFQTILPKFAYVIEQTSYFPSRVYLAKNICPCAGSFHFSSIEAQYDNIYTRQIIRSCKGLNSDIFEKPNSNDRLQVDICSQESVENEDDKEIQRRIKIGLANKGKVPWNKGCKHSEETRERIRSRTKEALKDPKVRKKMSEAPRALRRKLKYVHL</sequence>
<protein>
    <recommendedName>
        <fullName evidence="2">Nuclease associated modular domain-containing protein</fullName>
    </recommendedName>
</protein>
<name>A0ABD3D3Q2_9LAMI</name>
<dbReference type="PANTHER" id="PTHR34199:SF1">
    <property type="entry name" value="HISTONE-LYSINE N-METHYLTRANSFERASE, H3 LYSINE-79 SPECIFIC-LIKE PROTEIN"/>
    <property type="match status" value="1"/>
</dbReference>
<feature type="compositionally biased region" description="Basic and acidic residues" evidence="1">
    <location>
        <begin position="186"/>
        <end position="213"/>
    </location>
</feature>
<feature type="region of interest" description="Disordered" evidence="1">
    <location>
        <begin position="185"/>
        <end position="213"/>
    </location>
</feature>